<protein>
    <submittedName>
        <fullName evidence="2">Low molecular weight protein-tyrosine-phosphatase YwlE</fullName>
        <ecNumber evidence="2">3.1.3.48</ecNumber>
    </submittedName>
</protein>
<accession>A0A518DZL5</accession>
<keyword evidence="3" id="KW-1185">Reference proteome</keyword>
<dbReference type="InterPro" id="IPR023485">
    <property type="entry name" value="Ptyr_pPase"/>
</dbReference>
<evidence type="ECO:0000313" key="3">
    <source>
        <dbReference type="Proteomes" id="UP000317648"/>
    </source>
</evidence>
<sequence>MPTCKTVLFLCTGNYYRSRFAEMLFNHWIAAQPCGWRAESRGLRLSENNKGFLSPFAAEALRSRSIAADLDCFPTAVTLADVEHADLIIAVKRSEHEPLFEAQFAGVTTPIEYWNIHDIDCAQPKEALPELEQSVWRLLTRLRAEAGEPAIGELPAD</sequence>
<gene>
    <name evidence="2" type="primary">ywlE_2</name>
    <name evidence="2" type="ORF">Pla8534_51320</name>
</gene>
<dbReference type="EC" id="3.1.3.48" evidence="2"/>
<dbReference type="Pfam" id="PF01451">
    <property type="entry name" value="LMWPc"/>
    <property type="match status" value="1"/>
</dbReference>
<keyword evidence="2" id="KW-0378">Hydrolase</keyword>
<proteinExistence type="predicted"/>
<dbReference type="InterPro" id="IPR036196">
    <property type="entry name" value="Ptyr_pPase_sf"/>
</dbReference>
<evidence type="ECO:0000259" key="1">
    <source>
        <dbReference type="SMART" id="SM00226"/>
    </source>
</evidence>
<dbReference type="EMBL" id="CP036433">
    <property type="protein sequence ID" value="QDU97286.1"/>
    <property type="molecule type" value="Genomic_DNA"/>
</dbReference>
<feature type="domain" description="Phosphotyrosine protein phosphatase I" evidence="1">
    <location>
        <begin position="5"/>
        <end position="145"/>
    </location>
</feature>
<dbReference type="AlphaFoldDB" id="A0A518DZL5"/>
<dbReference type="KEGG" id="lcre:Pla8534_51320"/>
<evidence type="ECO:0000313" key="2">
    <source>
        <dbReference type="EMBL" id="QDU97286.1"/>
    </source>
</evidence>
<organism evidence="2 3">
    <name type="scientific">Lignipirellula cremea</name>
    <dbReference type="NCBI Taxonomy" id="2528010"/>
    <lineage>
        <taxon>Bacteria</taxon>
        <taxon>Pseudomonadati</taxon>
        <taxon>Planctomycetota</taxon>
        <taxon>Planctomycetia</taxon>
        <taxon>Pirellulales</taxon>
        <taxon>Pirellulaceae</taxon>
        <taxon>Lignipirellula</taxon>
    </lineage>
</organism>
<reference evidence="2 3" key="1">
    <citation type="submission" date="2019-02" db="EMBL/GenBank/DDBJ databases">
        <title>Deep-cultivation of Planctomycetes and their phenomic and genomic characterization uncovers novel biology.</title>
        <authorList>
            <person name="Wiegand S."/>
            <person name="Jogler M."/>
            <person name="Boedeker C."/>
            <person name="Pinto D."/>
            <person name="Vollmers J."/>
            <person name="Rivas-Marin E."/>
            <person name="Kohn T."/>
            <person name="Peeters S.H."/>
            <person name="Heuer A."/>
            <person name="Rast P."/>
            <person name="Oberbeckmann S."/>
            <person name="Bunk B."/>
            <person name="Jeske O."/>
            <person name="Meyerdierks A."/>
            <person name="Storesund J.E."/>
            <person name="Kallscheuer N."/>
            <person name="Luecker S."/>
            <person name="Lage O.M."/>
            <person name="Pohl T."/>
            <person name="Merkel B.J."/>
            <person name="Hornburger P."/>
            <person name="Mueller R.-W."/>
            <person name="Bruemmer F."/>
            <person name="Labrenz M."/>
            <person name="Spormann A.M."/>
            <person name="Op den Camp H."/>
            <person name="Overmann J."/>
            <person name="Amann R."/>
            <person name="Jetten M.S.M."/>
            <person name="Mascher T."/>
            <person name="Medema M.H."/>
            <person name="Devos D.P."/>
            <person name="Kaster A.-K."/>
            <person name="Ovreas L."/>
            <person name="Rohde M."/>
            <person name="Galperin M.Y."/>
            <person name="Jogler C."/>
        </authorList>
    </citation>
    <scope>NUCLEOTIDE SEQUENCE [LARGE SCALE GENOMIC DNA]</scope>
    <source>
        <strain evidence="2 3">Pla85_3_4</strain>
    </source>
</reference>
<dbReference type="Proteomes" id="UP000317648">
    <property type="component" value="Chromosome"/>
</dbReference>
<dbReference type="Gene3D" id="3.40.50.2300">
    <property type="match status" value="1"/>
</dbReference>
<dbReference type="SMART" id="SM00226">
    <property type="entry name" value="LMWPc"/>
    <property type="match status" value="1"/>
</dbReference>
<dbReference type="OrthoDB" id="9784339at2"/>
<dbReference type="GO" id="GO:0004725">
    <property type="term" value="F:protein tyrosine phosphatase activity"/>
    <property type="evidence" value="ECO:0007669"/>
    <property type="project" value="UniProtKB-EC"/>
</dbReference>
<dbReference type="RefSeq" id="WP_145056073.1">
    <property type="nucleotide sequence ID" value="NZ_CP036433.1"/>
</dbReference>
<dbReference type="SUPFAM" id="SSF52788">
    <property type="entry name" value="Phosphotyrosine protein phosphatases I"/>
    <property type="match status" value="1"/>
</dbReference>
<name>A0A518DZL5_9BACT</name>